<dbReference type="PROSITE" id="PS50088">
    <property type="entry name" value="ANK_REPEAT"/>
    <property type="match status" value="22"/>
</dbReference>
<feature type="repeat" description="ANK" evidence="3">
    <location>
        <begin position="1388"/>
        <end position="1420"/>
    </location>
</feature>
<dbReference type="Pfam" id="PF22939">
    <property type="entry name" value="WHD_GPIID"/>
    <property type="match status" value="1"/>
</dbReference>
<feature type="repeat" description="ANK" evidence="3">
    <location>
        <begin position="1193"/>
        <end position="1225"/>
    </location>
</feature>
<feature type="repeat" description="ANK" evidence="3">
    <location>
        <begin position="1061"/>
        <end position="1093"/>
    </location>
</feature>
<dbReference type="InterPro" id="IPR054471">
    <property type="entry name" value="GPIID_WHD"/>
</dbReference>
<evidence type="ECO:0000313" key="7">
    <source>
        <dbReference type="EMBL" id="OQE08432.1"/>
    </source>
</evidence>
<dbReference type="InterPro" id="IPR029498">
    <property type="entry name" value="HeLo_dom"/>
</dbReference>
<dbReference type="InterPro" id="IPR051165">
    <property type="entry name" value="Multifunctional_ANK_Repeat"/>
</dbReference>
<dbReference type="Proteomes" id="UP000191342">
    <property type="component" value="Unassembled WGS sequence"/>
</dbReference>
<feature type="repeat" description="ANK" evidence="3">
    <location>
        <begin position="830"/>
        <end position="862"/>
    </location>
</feature>
<feature type="repeat" description="ANK" evidence="3">
    <location>
        <begin position="1094"/>
        <end position="1126"/>
    </location>
</feature>
<dbReference type="Gene3D" id="1.25.40.20">
    <property type="entry name" value="Ankyrin repeat-containing domain"/>
    <property type="match status" value="8"/>
</dbReference>
<feature type="repeat" description="ANK" evidence="3">
    <location>
        <begin position="1455"/>
        <end position="1487"/>
    </location>
</feature>
<feature type="repeat" description="ANK" evidence="3">
    <location>
        <begin position="896"/>
        <end position="928"/>
    </location>
</feature>
<feature type="domain" description="Nephrocystin 3-like N-terminal" evidence="6">
    <location>
        <begin position="243"/>
        <end position="414"/>
    </location>
</feature>
<feature type="repeat" description="ANK" evidence="3">
    <location>
        <begin position="962"/>
        <end position="994"/>
    </location>
</feature>
<dbReference type="Pfam" id="PF24883">
    <property type="entry name" value="NPHP3_N"/>
    <property type="match status" value="1"/>
</dbReference>
<feature type="repeat" description="ANK" evidence="3">
    <location>
        <begin position="863"/>
        <end position="895"/>
    </location>
</feature>
<feature type="repeat" description="ANK" evidence="3">
    <location>
        <begin position="1292"/>
        <end position="1324"/>
    </location>
</feature>
<feature type="repeat" description="ANK" evidence="3">
    <location>
        <begin position="1325"/>
        <end position="1357"/>
    </location>
</feature>
<feature type="repeat" description="ANK" evidence="3">
    <location>
        <begin position="1226"/>
        <end position="1258"/>
    </location>
</feature>
<dbReference type="InterPro" id="IPR056884">
    <property type="entry name" value="NPHP3-like_N"/>
</dbReference>
<evidence type="ECO:0000259" key="6">
    <source>
        <dbReference type="Pfam" id="PF24883"/>
    </source>
</evidence>
<dbReference type="PROSITE" id="PS50297">
    <property type="entry name" value="ANK_REP_REGION"/>
    <property type="match status" value="22"/>
</dbReference>
<evidence type="ECO:0000256" key="2">
    <source>
        <dbReference type="ARBA" id="ARBA00023043"/>
    </source>
</evidence>
<dbReference type="Gene3D" id="3.40.50.300">
    <property type="entry name" value="P-loop containing nucleotide triphosphate hydrolases"/>
    <property type="match status" value="1"/>
</dbReference>
<dbReference type="InterPro" id="IPR036770">
    <property type="entry name" value="Ankyrin_rpt-contain_sf"/>
</dbReference>
<keyword evidence="8" id="KW-1185">Reference proteome</keyword>
<feature type="repeat" description="ANK" evidence="3">
    <location>
        <begin position="1028"/>
        <end position="1060"/>
    </location>
</feature>
<keyword evidence="2 3" id="KW-0040">ANK repeat</keyword>
<evidence type="ECO:0000259" key="5">
    <source>
        <dbReference type="Pfam" id="PF22939"/>
    </source>
</evidence>
<dbReference type="PRINTS" id="PR01415">
    <property type="entry name" value="ANKYRIN"/>
</dbReference>
<sequence>MEPAGLAVGILGLAGLFNTCLDVLEKVDSWKGFGSESRSLSAQFKAHKIRLEKWGQAVGIEQGRLSDEHDRLLDDPRILSTVQELLSAIKDICGYDDNTFPTNDVGSSMTINKQKSRCHARQQNPYESKRLKLSWVLRDKAKRIAQVEQISLLVQNLHGLVPINGVRGATAKYEESTSSGDPSKGLNDALLGRGTWVAEFDLILSNIEKEIEAEARRDVQTWLLGNRLPNQLYETFVEKKIEGTCEWILSRPWFLDWSSPDFPIGSPKILWINGPAGFGKSILCTNIIGHLSSKKEAPVAHFFFSSDFESRGDPFMAVESWLAQLMSHPLVFPLIRERWAAQQGQKATRWEIINILQEIVKTIPGCTFILDGLDECSWFRESQNTGDDDCVSGFLEALRRATTGTTTRIMIFSRDEPEIRTALSTYIKETSFFEHRITPQDVQSDVLSYSRSIVHKKLPKKTGMIREDISQKLADRCNGQFLWIKMQEASLRSGKNQKQLEQAINSTPTGLEHIYERNWIKISQLPEEDRDRAFSLLRWTTFAVRPLTISEMTEALVISEHNNEVRVDELPDDIDVEYIDTEISYYCGSLLDVRSPQSECYAGLRTVHLAHFSVKEFLLHKIPPEGSLRCFTESIENTLLAKLCLRYVNCPTVWRKNSHVEDGPAIGSLLNYAAGSWRQHACFGNTSDDGVVEMINQLFDIERPCWAEWKAWFELNGREDGKELSRTEGNSNSPLYYAALLGLTQTVSFLIQHGKHRLNEKGSLGQTALLAACEKGNIKITEMLLENGADVTIPDNEGRQPVYVASWDGHIEIVQLLLERNVDVNITQNYGWTPVNLASDQGHTEVVKLLLEHGADIRIADKLGGTPVNSASGNGHMEVVKVLLEHGADITIADNDGWTPVRAASLNGHVEVVKLLLQHGADITIADNNGWTPVNAASLNGHVEVVKLLLQHGADITIADKMGGTPVNLASDQGHTEVVKLLLEHGADIRIADNNGWTPVNSASGKGHMEVVKLLLEHGAAITVADNNGWTPVNAASLNGHVEVVKLLLEHGADITIADNDGWTPVRAASLNGHVEVVKLLLEHGADITIADKMGGTPVNSASGNGHMEVVKLLLGHGADITIADNNGWTPVNAASLNGHVEVVKLLLEHGADITIADNDGWTPVRAASLNGHVEVVKLLLEHGADITIADNNGWTPVNAASLNGHVEVIKLLLEHRADITVAEINGWTPVNLASHNGHIEVVKLLLEHGADITIADNNGWMPVRAASLSGHVEVVKLLLEHGADITIADNNGWTPVDVASLSGHVEVVKLLVEHGANITAANNVGWTPVYAASLNGHVEVVKLLLQHGADITIPDNNGLNAASLNGHVEVVKLLLEHGADIRIAGNTGWAPVNSASDQGHIEVLKLLVGNGADMRATDKRGYEPIHTASEKGHSDAVKVLLQHSEICSDVRNQCARTPLFLAAARGHSKVVQLLLSRGSLANAKDCYHTTPLCAAVRNGHEQVARILIPLTNVKTDLEDGFE</sequence>
<dbReference type="PANTHER" id="PTHR24123">
    <property type="entry name" value="ANKYRIN REPEAT-CONTAINING"/>
    <property type="match status" value="1"/>
</dbReference>
<proteinExistence type="predicted"/>
<feature type="repeat" description="ANK" evidence="3">
    <location>
        <begin position="1355"/>
        <end position="1387"/>
    </location>
</feature>
<name>A0A1V6S322_9EURO</name>
<dbReference type="SMART" id="SM00248">
    <property type="entry name" value="ANK"/>
    <property type="match status" value="24"/>
</dbReference>
<comment type="caution">
    <text evidence="7">The sequence shown here is derived from an EMBL/GenBank/DDBJ whole genome shotgun (WGS) entry which is preliminary data.</text>
</comment>
<accession>A0A1V6S322</accession>
<feature type="domain" description="Prion-inhibition and propagation HeLo" evidence="4">
    <location>
        <begin position="5"/>
        <end position="164"/>
    </location>
</feature>
<dbReference type="OrthoDB" id="341259at2759"/>
<gene>
    <name evidence="7" type="ORF">PENFLA_c134G03543</name>
</gene>
<feature type="repeat" description="ANK" evidence="3">
    <location>
        <begin position="797"/>
        <end position="829"/>
    </location>
</feature>
<feature type="repeat" description="ANK" evidence="3">
    <location>
        <begin position="1259"/>
        <end position="1291"/>
    </location>
</feature>
<keyword evidence="1" id="KW-0677">Repeat</keyword>
<dbReference type="InterPro" id="IPR002110">
    <property type="entry name" value="Ankyrin_rpt"/>
</dbReference>
<evidence type="ECO:0000256" key="1">
    <source>
        <dbReference type="ARBA" id="ARBA00022737"/>
    </source>
</evidence>
<dbReference type="SUPFAM" id="SSF48403">
    <property type="entry name" value="Ankyrin repeat"/>
    <property type="match status" value="3"/>
</dbReference>
<dbReference type="InterPro" id="IPR027417">
    <property type="entry name" value="P-loop_NTPase"/>
</dbReference>
<feature type="repeat" description="ANK" evidence="3">
    <location>
        <begin position="1160"/>
        <end position="1192"/>
    </location>
</feature>
<dbReference type="Pfam" id="PF00023">
    <property type="entry name" value="Ank"/>
    <property type="match status" value="1"/>
</dbReference>
<dbReference type="Pfam" id="PF14479">
    <property type="entry name" value="HeLo"/>
    <property type="match status" value="1"/>
</dbReference>
<dbReference type="STRING" id="254877.A0A1V6S322"/>
<dbReference type="Pfam" id="PF12796">
    <property type="entry name" value="Ank_2"/>
    <property type="match status" value="7"/>
</dbReference>
<feature type="repeat" description="ANK" evidence="3">
    <location>
        <begin position="1421"/>
        <end position="1445"/>
    </location>
</feature>
<evidence type="ECO:0000259" key="4">
    <source>
        <dbReference type="Pfam" id="PF14479"/>
    </source>
</evidence>
<reference evidence="8" key="1">
    <citation type="journal article" date="2017" name="Nat. Microbiol.">
        <title>Global analysis of biosynthetic gene clusters reveals vast potential of secondary metabolite production in Penicillium species.</title>
        <authorList>
            <person name="Nielsen J.C."/>
            <person name="Grijseels S."/>
            <person name="Prigent S."/>
            <person name="Ji B."/>
            <person name="Dainat J."/>
            <person name="Nielsen K.F."/>
            <person name="Frisvad J.C."/>
            <person name="Workman M."/>
            <person name="Nielsen J."/>
        </authorList>
    </citation>
    <scope>NUCLEOTIDE SEQUENCE [LARGE SCALE GENOMIC DNA]</scope>
    <source>
        <strain evidence="8">IBT 14082</strain>
    </source>
</reference>
<dbReference type="SUPFAM" id="SSF52540">
    <property type="entry name" value="P-loop containing nucleoside triphosphate hydrolases"/>
    <property type="match status" value="1"/>
</dbReference>
<organism evidence="7 8">
    <name type="scientific">Penicillium flavigenum</name>
    <dbReference type="NCBI Taxonomy" id="254877"/>
    <lineage>
        <taxon>Eukaryota</taxon>
        <taxon>Fungi</taxon>
        <taxon>Dikarya</taxon>
        <taxon>Ascomycota</taxon>
        <taxon>Pezizomycotina</taxon>
        <taxon>Eurotiomycetes</taxon>
        <taxon>Eurotiomycetidae</taxon>
        <taxon>Eurotiales</taxon>
        <taxon>Aspergillaceae</taxon>
        <taxon>Penicillium</taxon>
    </lineage>
</organism>
<feature type="repeat" description="ANK" evidence="3">
    <location>
        <begin position="929"/>
        <end position="961"/>
    </location>
</feature>
<feature type="repeat" description="ANK" evidence="3">
    <location>
        <begin position="995"/>
        <end position="1027"/>
    </location>
</feature>
<dbReference type="EMBL" id="MLQL01000134">
    <property type="protein sequence ID" value="OQE08432.1"/>
    <property type="molecule type" value="Genomic_DNA"/>
</dbReference>
<dbReference type="Pfam" id="PF13637">
    <property type="entry name" value="Ank_4"/>
    <property type="match status" value="1"/>
</dbReference>
<dbReference type="InterPro" id="IPR038305">
    <property type="entry name" value="HeLo_sf"/>
</dbReference>
<feature type="repeat" description="ANK" evidence="3">
    <location>
        <begin position="764"/>
        <end position="796"/>
    </location>
</feature>
<protein>
    <submittedName>
        <fullName evidence="7">Uncharacterized protein</fullName>
    </submittedName>
</protein>
<feature type="repeat" description="ANK" evidence="3">
    <location>
        <begin position="1127"/>
        <end position="1159"/>
    </location>
</feature>
<evidence type="ECO:0000313" key="8">
    <source>
        <dbReference type="Proteomes" id="UP000191342"/>
    </source>
</evidence>
<feature type="domain" description="GPI inositol-deacylase winged helix" evidence="5">
    <location>
        <begin position="531"/>
        <end position="620"/>
    </location>
</feature>
<dbReference type="PANTHER" id="PTHR24123:SF33">
    <property type="entry name" value="PROTEIN HOS4"/>
    <property type="match status" value="1"/>
</dbReference>
<dbReference type="Gene3D" id="1.20.120.1020">
    <property type="entry name" value="Prion-inhibition and propagation, HeLo domain"/>
    <property type="match status" value="1"/>
</dbReference>
<evidence type="ECO:0000256" key="3">
    <source>
        <dbReference type="PROSITE-ProRule" id="PRU00023"/>
    </source>
</evidence>